<dbReference type="Proteomes" id="UP000242515">
    <property type="component" value="Unassembled WGS sequence"/>
</dbReference>
<protein>
    <submittedName>
        <fullName evidence="7">4,5-DOPA dioxygenase extradiol</fullName>
    </submittedName>
</protein>
<dbReference type="RefSeq" id="WP_408011858.1">
    <property type="nucleotide sequence ID" value="NZ_FOGC01000002.1"/>
</dbReference>
<dbReference type="GO" id="GO:0008270">
    <property type="term" value="F:zinc ion binding"/>
    <property type="evidence" value="ECO:0007669"/>
    <property type="project" value="InterPro"/>
</dbReference>
<sequence>MTPRMPALFLGHGNPMHAIQENRYTDVWRQLGEQLPRPKAILVISAHWVTRGTAVTAMSHPRTIHDFGQFPQALFDMQYPAAGDPPLAEKVKQQLGASNIKLDHQWGLDHGTWGVLVKMYPKADIPVVQLSLDAALSPEEHYQLGQQLSSLRDEGVLLLASGNTVHNLSMARWGKEGGIYPWAEDFDQRVQEALGSATGDSHHPLVDYMQFPGAQLANPTPEHFLPLLYILGAARADDQITVPVTGMDMGSISMTSVLVQ</sequence>
<accession>A0A1H9FA89</accession>
<dbReference type="InterPro" id="IPR014436">
    <property type="entry name" value="Extradiol_dOase_DODA"/>
</dbReference>
<evidence type="ECO:0000256" key="2">
    <source>
        <dbReference type="ARBA" id="ARBA00007581"/>
    </source>
</evidence>
<dbReference type="SUPFAM" id="SSF53213">
    <property type="entry name" value="LigB-like"/>
    <property type="match status" value="1"/>
</dbReference>
<comment type="cofactor">
    <cofactor evidence="1">
        <name>Zn(2+)</name>
        <dbReference type="ChEBI" id="CHEBI:29105"/>
    </cofactor>
</comment>
<dbReference type="STRING" id="988801.SAMN05216522_102232"/>
<dbReference type="GO" id="GO:0008198">
    <property type="term" value="F:ferrous iron binding"/>
    <property type="evidence" value="ECO:0007669"/>
    <property type="project" value="InterPro"/>
</dbReference>
<dbReference type="Pfam" id="PF02900">
    <property type="entry name" value="LigB"/>
    <property type="match status" value="1"/>
</dbReference>
<dbReference type="PANTHER" id="PTHR30096:SF0">
    <property type="entry name" value="4,5-DOPA DIOXYGENASE EXTRADIOL-LIKE PROTEIN"/>
    <property type="match status" value="1"/>
</dbReference>
<keyword evidence="4" id="KW-0862">Zinc</keyword>
<gene>
    <name evidence="7" type="ORF">SAMN05216522_102232</name>
</gene>
<dbReference type="EMBL" id="FOGC01000002">
    <property type="protein sequence ID" value="SEQ34850.1"/>
    <property type="molecule type" value="Genomic_DNA"/>
</dbReference>
<keyword evidence="7" id="KW-0223">Dioxygenase</keyword>
<dbReference type="InterPro" id="IPR004183">
    <property type="entry name" value="Xdiol_dOase_suB"/>
</dbReference>
<dbReference type="Gene3D" id="3.40.830.10">
    <property type="entry name" value="LigB-like"/>
    <property type="match status" value="1"/>
</dbReference>
<keyword evidence="8" id="KW-1185">Reference proteome</keyword>
<evidence type="ECO:0000256" key="3">
    <source>
        <dbReference type="ARBA" id="ARBA00022723"/>
    </source>
</evidence>
<evidence type="ECO:0000313" key="7">
    <source>
        <dbReference type="EMBL" id="SEQ34850.1"/>
    </source>
</evidence>
<dbReference type="NCBIfam" id="NF007914">
    <property type="entry name" value="PRK10628.1"/>
    <property type="match status" value="1"/>
</dbReference>
<evidence type="ECO:0000256" key="4">
    <source>
        <dbReference type="ARBA" id="ARBA00022833"/>
    </source>
</evidence>
<reference evidence="8" key="1">
    <citation type="submission" date="2016-10" db="EMBL/GenBank/DDBJ databases">
        <authorList>
            <person name="Varghese N."/>
            <person name="Submissions S."/>
        </authorList>
    </citation>
    <scope>NUCLEOTIDE SEQUENCE [LARGE SCALE GENOMIC DNA]</scope>
    <source>
        <strain evidence="8">8N4</strain>
    </source>
</reference>
<dbReference type="AlphaFoldDB" id="A0A1H9FA89"/>
<evidence type="ECO:0000313" key="8">
    <source>
        <dbReference type="Proteomes" id="UP000242515"/>
    </source>
</evidence>
<dbReference type="CDD" id="cd07363">
    <property type="entry name" value="45_DOPA_Dioxygenase"/>
    <property type="match status" value="1"/>
</dbReference>
<evidence type="ECO:0000256" key="1">
    <source>
        <dbReference type="ARBA" id="ARBA00001947"/>
    </source>
</evidence>
<keyword evidence="3" id="KW-0479">Metal-binding</keyword>
<dbReference type="PIRSF" id="PIRSF006157">
    <property type="entry name" value="Doxgns_DODA"/>
    <property type="match status" value="1"/>
</dbReference>
<evidence type="ECO:0000259" key="6">
    <source>
        <dbReference type="Pfam" id="PF02900"/>
    </source>
</evidence>
<dbReference type="PANTHER" id="PTHR30096">
    <property type="entry name" value="4,5-DOPA DIOXYGENASE EXTRADIOL-LIKE PROTEIN"/>
    <property type="match status" value="1"/>
</dbReference>
<proteinExistence type="inferred from homology"/>
<feature type="domain" description="Extradiol ring-cleavage dioxygenase class III enzyme subunit B" evidence="6">
    <location>
        <begin position="24"/>
        <end position="237"/>
    </location>
</feature>
<evidence type="ECO:0000256" key="5">
    <source>
        <dbReference type="ARBA" id="ARBA00023002"/>
    </source>
</evidence>
<name>A0A1H9FA89_9GAMM</name>
<organism evidence="7 8">
    <name type="scientific">Rosenbergiella nectarea</name>
    <dbReference type="NCBI Taxonomy" id="988801"/>
    <lineage>
        <taxon>Bacteria</taxon>
        <taxon>Pseudomonadati</taxon>
        <taxon>Pseudomonadota</taxon>
        <taxon>Gammaproteobacteria</taxon>
        <taxon>Enterobacterales</taxon>
        <taxon>Erwiniaceae</taxon>
        <taxon>Rosenbergiella</taxon>
    </lineage>
</organism>
<dbReference type="GO" id="GO:0016702">
    <property type="term" value="F:oxidoreductase activity, acting on single donors with incorporation of molecular oxygen, incorporation of two atoms of oxygen"/>
    <property type="evidence" value="ECO:0007669"/>
    <property type="project" value="UniProtKB-ARBA"/>
</dbReference>
<keyword evidence="5" id="KW-0560">Oxidoreductase</keyword>
<comment type="similarity">
    <text evidence="2">Belongs to the DODA-type extradiol aromatic ring-opening dioxygenase family.</text>
</comment>